<accession>E1XT92</accession>
<gene>
    <name evidence="1" type="ORF">Vi01_083c</name>
</gene>
<evidence type="ECO:0000313" key="1">
    <source>
        <dbReference type="EMBL" id="CBW37951.1"/>
    </source>
</evidence>
<name>E1XT92_BPSAV</name>
<keyword evidence="2" id="KW-1185">Reference proteome</keyword>
<sequence length="95" mass="10763">MYQTLLLVPGQPGRILEHERREEADYVIRNVKAANAYHNGDIVTAVPLNYIDSISGRVHFFLDVGNVPSDKVEVFVGEIAEYLKTRTEEFTKLKG</sequence>
<dbReference type="Proteomes" id="UP000000339">
    <property type="component" value="Segment"/>
</dbReference>
<protein>
    <submittedName>
        <fullName evidence="1">Uncharacterized protein</fullName>
    </submittedName>
</protein>
<evidence type="ECO:0000313" key="2">
    <source>
        <dbReference type="Proteomes" id="UP000000339"/>
    </source>
</evidence>
<proteinExistence type="predicted"/>
<organismHost>
    <name type="scientific">Salmonella typhi</name>
    <dbReference type="NCBI Taxonomy" id="90370"/>
</organismHost>
<organism evidence="1 2">
    <name type="scientific">Salmonella phage ViI</name>
    <dbReference type="NCBI Taxonomy" id="1987993"/>
    <lineage>
        <taxon>Viruses</taxon>
        <taxon>Duplodnaviria</taxon>
        <taxon>Heunggongvirae</taxon>
        <taxon>Uroviricota</taxon>
        <taxon>Caudoviricetes</taxon>
        <taxon>Pantevenvirales</taxon>
        <taxon>Ackermannviridae</taxon>
        <taxon>Cvivirinae</taxon>
        <taxon>Kuttervirus</taxon>
    </lineage>
</organism>
<reference evidence="1 2" key="1">
    <citation type="journal article" date="2010" name="J. Bacteriol.">
        <title>A conserved acetyl esterase domain targets diverse bacteriophages to the Vi capsular receptor of Salmonella enterica serovar Typhi.</title>
        <authorList>
            <person name="Pickard D."/>
            <person name="Toribio A.L."/>
            <person name="Petty N.K."/>
            <person name="van Tonder A."/>
            <person name="Yu L."/>
            <person name="Goulding D."/>
            <person name="Barrell B."/>
            <person name="Rance R."/>
            <person name="Harris D."/>
            <person name="Wetter M."/>
            <person name="Wain J."/>
            <person name="Choudhary J."/>
            <person name="Thomson N."/>
            <person name="Dougan G."/>
        </authorList>
    </citation>
    <scope>NUCLEOTIDE SEQUENCE [LARGE SCALE GENOMIC DNA]</scope>
</reference>
<dbReference type="EMBL" id="FQ312032">
    <property type="protein sequence ID" value="CBW37951.1"/>
    <property type="molecule type" value="Genomic_DNA"/>
</dbReference>